<keyword evidence="2" id="KW-1185">Reference proteome</keyword>
<comment type="caution">
    <text evidence="1">The sequence shown here is derived from an EMBL/GenBank/DDBJ whole genome shotgun (WGS) entry which is preliminary data.</text>
</comment>
<proteinExistence type="predicted"/>
<keyword evidence="1" id="KW-0067">ATP-binding</keyword>
<reference evidence="1" key="1">
    <citation type="submission" date="2019-04" db="EMBL/GenBank/DDBJ databases">
        <title>Microbes associate with the intestines of laboratory mice.</title>
        <authorList>
            <person name="Navarre W."/>
            <person name="Wong E."/>
            <person name="Huang K."/>
            <person name="Tropini C."/>
            <person name="Ng K."/>
            <person name="Yu B."/>
        </authorList>
    </citation>
    <scope>NUCLEOTIDE SEQUENCE</scope>
    <source>
        <strain evidence="1">NM01_1-7b</strain>
    </source>
</reference>
<accession>A0AC61RR00</accession>
<evidence type="ECO:0000313" key="1">
    <source>
        <dbReference type="EMBL" id="TGY91181.1"/>
    </source>
</evidence>
<evidence type="ECO:0000313" key="2">
    <source>
        <dbReference type="Proteomes" id="UP000304953"/>
    </source>
</evidence>
<protein>
    <submittedName>
        <fullName evidence="1">ATP-binding cassette domain-containing protein</fullName>
    </submittedName>
</protein>
<sequence>MEHILKIEALTKQYNRHNVIDNVNMSVQAGAIYGLIGRNATGKTTILKIIGGLAKPSSGKICLSDNTEQNGEQDALRIGVLIEQAGIYPDMSARQNLNLYN</sequence>
<dbReference type="Proteomes" id="UP000304953">
    <property type="component" value="Unassembled WGS sequence"/>
</dbReference>
<organism evidence="1 2">
    <name type="scientific">Petralouisia muris</name>
    <dbReference type="NCBI Taxonomy" id="3032872"/>
    <lineage>
        <taxon>Bacteria</taxon>
        <taxon>Bacillati</taxon>
        <taxon>Bacillota</taxon>
        <taxon>Clostridia</taxon>
        <taxon>Lachnospirales</taxon>
        <taxon>Lachnospiraceae</taxon>
        <taxon>Petralouisia</taxon>
    </lineage>
</organism>
<gene>
    <name evidence="1" type="ORF">E5329_22465</name>
</gene>
<name>A0AC61RR00_9FIRM</name>
<dbReference type="EMBL" id="SRYA01000067">
    <property type="protein sequence ID" value="TGY91181.1"/>
    <property type="molecule type" value="Genomic_DNA"/>
</dbReference>
<keyword evidence="1" id="KW-0547">Nucleotide-binding</keyword>